<dbReference type="OrthoDB" id="3774194at2759"/>
<evidence type="ECO:0000313" key="2">
    <source>
        <dbReference type="Proteomes" id="UP000799423"/>
    </source>
</evidence>
<dbReference type="Proteomes" id="UP000799423">
    <property type="component" value="Unassembled WGS sequence"/>
</dbReference>
<evidence type="ECO:0000313" key="1">
    <source>
        <dbReference type="EMBL" id="KAF2855550.1"/>
    </source>
</evidence>
<keyword evidence="2" id="KW-1185">Reference proteome</keyword>
<protein>
    <submittedName>
        <fullName evidence="1">Uncharacterized protein</fullName>
    </submittedName>
</protein>
<organism evidence="1 2">
    <name type="scientific">Plenodomus tracheiphilus IPT5</name>
    <dbReference type="NCBI Taxonomy" id="1408161"/>
    <lineage>
        <taxon>Eukaryota</taxon>
        <taxon>Fungi</taxon>
        <taxon>Dikarya</taxon>
        <taxon>Ascomycota</taxon>
        <taxon>Pezizomycotina</taxon>
        <taxon>Dothideomycetes</taxon>
        <taxon>Pleosporomycetidae</taxon>
        <taxon>Pleosporales</taxon>
        <taxon>Pleosporineae</taxon>
        <taxon>Leptosphaeriaceae</taxon>
        <taxon>Plenodomus</taxon>
    </lineage>
</organism>
<reference evidence="1" key="1">
    <citation type="submission" date="2020-01" db="EMBL/GenBank/DDBJ databases">
        <authorList>
            <consortium name="DOE Joint Genome Institute"/>
            <person name="Haridas S."/>
            <person name="Albert R."/>
            <person name="Binder M."/>
            <person name="Bloem J."/>
            <person name="Labutti K."/>
            <person name="Salamov A."/>
            <person name="Andreopoulos B."/>
            <person name="Baker S.E."/>
            <person name="Barry K."/>
            <person name="Bills G."/>
            <person name="Bluhm B.H."/>
            <person name="Cannon C."/>
            <person name="Castanera R."/>
            <person name="Culley D.E."/>
            <person name="Daum C."/>
            <person name="Ezra D."/>
            <person name="Gonzalez J.B."/>
            <person name="Henrissat B."/>
            <person name="Kuo A."/>
            <person name="Liang C."/>
            <person name="Lipzen A."/>
            <person name="Lutzoni F."/>
            <person name="Magnuson J."/>
            <person name="Mondo S."/>
            <person name="Nolan M."/>
            <person name="Ohm R."/>
            <person name="Pangilinan J."/>
            <person name="Park H.-J."/>
            <person name="Ramirez L."/>
            <person name="Alfaro M."/>
            <person name="Sun H."/>
            <person name="Tritt A."/>
            <person name="Yoshinaga Y."/>
            <person name="Zwiers L.-H."/>
            <person name="Turgeon B.G."/>
            <person name="Goodwin S.B."/>
            <person name="Spatafora J.W."/>
            <person name="Crous P.W."/>
            <person name="Grigoriev I.V."/>
        </authorList>
    </citation>
    <scope>NUCLEOTIDE SEQUENCE</scope>
    <source>
        <strain evidence="1">IPT5</strain>
    </source>
</reference>
<dbReference type="EMBL" id="MU006290">
    <property type="protein sequence ID" value="KAF2855550.1"/>
    <property type="molecule type" value="Genomic_DNA"/>
</dbReference>
<accession>A0A6A7BJB2</accession>
<sequence length="165" mass="19297">MYYLVLTTHHDRPYPCKVAFVARDFELWGCRVDRYPDDSPYIAEIRGREARGNPKEMRRIDLMEIWAREVISRKRQIQPSPVERRVSDEHLSEENWRYARASSLVQDFIRGLAAFENPGSKDISPLVDPRPVPESPYVLYDDAGTRDPVPLYERVEHPPAYIPAQ</sequence>
<dbReference type="AlphaFoldDB" id="A0A6A7BJB2"/>
<name>A0A6A7BJB2_9PLEO</name>
<proteinExistence type="predicted"/>
<gene>
    <name evidence="1" type="ORF">T440DRAFT_535579</name>
</gene>